<evidence type="ECO:0000313" key="1">
    <source>
        <dbReference type="EMBL" id="KAF2580380.1"/>
    </source>
</evidence>
<dbReference type="Proteomes" id="UP000712281">
    <property type="component" value="Unassembled WGS sequence"/>
</dbReference>
<name>A0A8S9JCY0_BRACR</name>
<reference evidence="1" key="1">
    <citation type="submission" date="2019-12" db="EMBL/GenBank/DDBJ databases">
        <title>Genome sequencing and annotation of Brassica cretica.</title>
        <authorList>
            <person name="Studholme D.J."/>
            <person name="Sarris P.F."/>
        </authorList>
    </citation>
    <scope>NUCLEOTIDE SEQUENCE</scope>
    <source>
        <strain evidence="1">PFS-001/15</strain>
        <tissue evidence="1">Leaf</tissue>
    </source>
</reference>
<dbReference type="AlphaFoldDB" id="A0A8S9JCY0"/>
<gene>
    <name evidence="1" type="ORF">F2Q68_00005494</name>
</gene>
<proteinExistence type="predicted"/>
<evidence type="ECO:0000313" key="2">
    <source>
        <dbReference type="Proteomes" id="UP000712281"/>
    </source>
</evidence>
<sequence length="162" mass="18581">MAAKIMVFHHKVFIFHSFKGFSDLDLDMQVFQIWKTSGLEDFQTTSKKSSRGLPGSLLTESSPMSPFHNRSERFGFNQVVLIFHLDKSGSDFGRPMGSLLGSLLKYNALEDFLEVFQTTSKKSSRRLRRSLPDDFEEVFQTTSRKSSDGVFFHIKWSLILSL</sequence>
<organism evidence="1 2">
    <name type="scientific">Brassica cretica</name>
    <name type="common">Mustard</name>
    <dbReference type="NCBI Taxonomy" id="69181"/>
    <lineage>
        <taxon>Eukaryota</taxon>
        <taxon>Viridiplantae</taxon>
        <taxon>Streptophyta</taxon>
        <taxon>Embryophyta</taxon>
        <taxon>Tracheophyta</taxon>
        <taxon>Spermatophyta</taxon>
        <taxon>Magnoliopsida</taxon>
        <taxon>eudicotyledons</taxon>
        <taxon>Gunneridae</taxon>
        <taxon>Pentapetalae</taxon>
        <taxon>rosids</taxon>
        <taxon>malvids</taxon>
        <taxon>Brassicales</taxon>
        <taxon>Brassicaceae</taxon>
        <taxon>Brassiceae</taxon>
        <taxon>Brassica</taxon>
    </lineage>
</organism>
<protein>
    <submittedName>
        <fullName evidence="1">Uncharacterized protein</fullName>
    </submittedName>
</protein>
<comment type="caution">
    <text evidence="1">The sequence shown here is derived from an EMBL/GenBank/DDBJ whole genome shotgun (WGS) entry which is preliminary data.</text>
</comment>
<dbReference type="EMBL" id="QGKW02001660">
    <property type="protein sequence ID" value="KAF2580380.1"/>
    <property type="molecule type" value="Genomic_DNA"/>
</dbReference>
<accession>A0A8S9JCY0</accession>